<dbReference type="EMBL" id="VWMK01000024">
    <property type="protein sequence ID" value="KAA3759123.1"/>
    <property type="molecule type" value="Genomic_DNA"/>
</dbReference>
<evidence type="ECO:0000313" key="3">
    <source>
        <dbReference type="Proteomes" id="UP000422221"/>
    </source>
</evidence>
<dbReference type="InterPro" id="IPR017946">
    <property type="entry name" value="PLC-like_Pdiesterase_TIM-brl"/>
</dbReference>
<dbReference type="GO" id="GO:0006629">
    <property type="term" value="P:lipid metabolic process"/>
    <property type="evidence" value="ECO:0007669"/>
    <property type="project" value="InterPro"/>
</dbReference>
<gene>
    <name evidence="2" type="ORF">F3F73_20015</name>
</gene>
<evidence type="ECO:0000313" key="2">
    <source>
        <dbReference type="EMBL" id="KAA3759123.1"/>
    </source>
</evidence>
<dbReference type="GO" id="GO:0008081">
    <property type="term" value="F:phosphoric diester hydrolase activity"/>
    <property type="evidence" value="ECO:0007669"/>
    <property type="project" value="InterPro"/>
</dbReference>
<organism evidence="2 3">
    <name type="scientific">Bacteroides salyersiae</name>
    <dbReference type="NCBI Taxonomy" id="291644"/>
    <lineage>
        <taxon>Bacteria</taxon>
        <taxon>Pseudomonadati</taxon>
        <taxon>Bacteroidota</taxon>
        <taxon>Bacteroidia</taxon>
        <taxon>Bacteroidales</taxon>
        <taxon>Bacteroidaceae</taxon>
        <taxon>Bacteroides</taxon>
    </lineage>
</organism>
<dbReference type="AlphaFoldDB" id="A0A7J4XDZ6"/>
<dbReference type="PANTHER" id="PTHR46211:SF1">
    <property type="entry name" value="GLYCEROPHOSPHODIESTER PHOSPHODIESTERASE, CYTOPLASMIC"/>
    <property type="match status" value="1"/>
</dbReference>
<dbReference type="SUPFAM" id="SSF51695">
    <property type="entry name" value="PLC-like phosphodiesterases"/>
    <property type="match status" value="1"/>
</dbReference>
<protein>
    <submittedName>
        <fullName evidence="2">Glycerophosphodiester phosphodiesterase</fullName>
    </submittedName>
</protein>
<dbReference type="PROSITE" id="PS51704">
    <property type="entry name" value="GP_PDE"/>
    <property type="match status" value="1"/>
</dbReference>
<sequence>MRVFSICVLVYFLACPSVSLRSQNGGNREPGIVAHRGYWNTEGAAQNSVTALKNAQKMGLYGSEMDVWLTKDGYLVVGHDKKMNGLSFQDTDYDLLKDMKLSNGEKLPQLKDFLVQLKQSESPTKLFIEIKKHDSFERNMTVVKAVLDTVRYYKVENKVQYITFNLDICKELVRIDPEAVVACLKGGMAPAEVYEMGIRGIHYHRKEYRDHPQWIREAQELGMTVNVQGINTPEDLREMVTLGVNLVSTDNPVMVLDSLPAIVKSLVSVPCIP</sequence>
<comment type="caution">
    <text evidence="2">The sequence shown here is derived from an EMBL/GenBank/DDBJ whole genome shotgun (WGS) entry which is preliminary data.</text>
</comment>
<dbReference type="PANTHER" id="PTHR46211">
    <property type="entry name" value="GLYCEROPHOSPHORYL DIESTER PHOSPHODIESTERASE"/>
    <property type="match status" value="1"/>
</dbReference>
<dbReference type="Proteomes" id="UP000422221">
    <property type="component" value="Unassembled WGS sequence"/>
</dbReference>
<dbReference type="Pfam" id="PF03009">
    <property type="entry name" value="GDPD"/>
    <property type="match status" value="1"/>
</dbReference>
<feature type="domain" description="GP-PDE" evidence="1">
    <location>
        <begin position="30"/>
        <end position="259"/>
    </location>
</feature>
<evidence type="ECO:0000259" key="1">
    <source>
        <dbReference type="PROSITE" id="PS51704"/>
    </source>
</evidence>
<dbReference type="RefSeq" id="WP_005930578.1">
    <property type="nucleotide sequence ID" value="NZ_JADNND010000004.1"/>
</dbReference>
<name>A0A7J4XDZ6_9BACE</name>
<reference evidence="2 3" key="1">
    <citation type="journal article" date="2019" name="Nat. Med.">
        <title>A library of human gut bacterial isolates paired with longitudinal multiomics data enables mechanistic microbiome research.</title>
        <authorList>
            <person name="Poyet M."/>
            <person name="Groussin M."/>
            <person name="Gibbons S.M."/>
            <person name="Avila-Pacheco J."/>
            <person name="Jiang X."/>
            <person name="Kearney S.M."/>
            <person name="Perrotta A.R."/>
            <person name="Berdy B."/>
            <person name="Zhao S."/>
            <person name="Lieberman T.D."/>
            <person name="Swanson P.K."/>
            <person name="Smith M."/>
            <person name="Roesemann S."/>
            <person name="Alexander J.E."/>
            <person name="Rich S.A."/>
            <person name="Livny J."/>
            <person name="Vlamakis H."/>
            <person name="Clish C."/>
            <person name="Bullock K."/>
            <person name="Deik A."/>
            <person name="Scott J."/>
            <person name="Pierce K.A."/>
            <person name="Xavier R.J."/>
            <person name="Alm E.J."/>
        </authorList>
    </citation>
    <scope>NUCLEOTIDE SEQUENCE [LARGE SCALE GENOMIC DNA]</scope>
    <source>
        <strain evidence="2 3">BIOML-A10</strain>
    </source>
</reference>
<dbReference type="Gene3D" id="3.20.20.190">
    <property type="entry name" value="Phosphatidylinositol (PI) phosphodiesterase"/>
    <property type="match status" value="1"/>
</dbReference>
<dbReference type="InterPro" id="IPR030395">
    <property type="entry name" value="GP_PDE_dom"/>
</dbReference>
<accession>A0A7J4XDZ6</accession>
<proteinExistence type="predicted"/>